<proteinExistence type="predicted"/>
<keyword evidence="11" id="KW-1185">Reference proteome</keyword>
<sequence>MKIKKLFAIFIFASISVMGIAGCSSNQKIETVDGRAIISDGKPEVDSETGLVSYKNAETGEIEQINRDQIKNMNELQN</sequence>
<dbReference type="Pfam" id="PF06004">
    <property type="entry name" value="DUF903"/>
    <property type="match status" value="1"/>
</dbReference>
<keyword evidence="3" id="KW-0472">Membrane</keyword>
<feature type="signal peptide" evidence="6">
    <location>
        <begin position="1"/>
        <end position="21"/>
    </location>
</feature>
<protein>
    <submittedName>
        <fullName evidence="8">YgdI/YgdR family lipoprotein</fullName>
    </submittedName>
</protein>
<dbReference type="InterPro" id="IPR010305">
    <property type="entry name" value="YgdI/YgdR-like"/>
</dbReference>
<gene>
    <name evidence="8" type="ORF">P7V44_10100</name>
    <name evidence="9" type="ORF">Q5E86_01405</name>
</gene>
<dbReference type="AlphaFoldDB" id="A0AA42JZK6"/>
<evidence type="ECO:0000313" key="8">
    <source>
        <dbReference type="EMBL" id="MDG4696589.1"/>
    </source>
</evidence>
<reference evidence="9" key="3">
    <citation type="journal article" date="2024" name="Int. J. Antimicrob. Agents">
        <title>Identification of a novel Providencia species showing multi-drug-resistant in three patients with hospital-acquired infection.</title>
        <authorList>
            <person name="Yang W."/>
            <person name="Chen J."/>
            <person name="Yang F."/>
            <person name="Ji P."/>
            <person name="Shen S."/>
            <person name="Yin D."/>
            <person name="Hu F."/>
        </authorList>
    </citation>
    <scope>NUCLEOTIDE SEQUENCE</scope>
    <source>
        <strain evidence="9">CRE-138-0111</strain>
    </source>
</reference>
<evidence type="ECO:0000256" key="2">
    <source>
        <dbReference type="ARBA" id="ARBA00022729"/>
    </source>
</evidence>
<keyword evidence="2 6" id="KW-0732">Signal</keyword>
<evidence type="ECO:0000313" key="9">
    <source>
        <dbReference type="EMBL" id="MDO7855049.1"/>
    </source>
</evidence>
<evidence type="ECO:0000256" key="6">
    <source>
        <dbReference type="SAM" id="SignalP"/>
    </source>
</evidence>
<keyword evidence="5 8" id="KW-0449">Lipoprotein</keyword>
<keyword evidence="1" id="KW-1003">Cell membrane</keyword>
<dbReference type="RefSeq" id="WP_042843991.1">
    <property type="nucleotide sequence ID" value="NZ_JARRYG010000009.1"/>
</dbReference>
<evidence type="ECO:0000313" key="10">
    <source>
        <dbReference type="Proteomes" id="UP001156701"/>
    </source>
</evidence>
<evidence type="ECO:0000256" key="4">
    <source>
        <dbReference type="ARBA" id="ARBA00023139"/>
    </source>
</evidence>
<organism evidence="8 10">
    <name type="scientific">Providencia huashanensis</name>
    <dbReference type="NCBI Taxonomy" id="3037798"/>
    <lineage>
        <taxon>Bacteria</taxon>
        <taxon>Pseudomonadati</taxon>
        <taxon>Pseudomonadota</taxon>
        <taxon>Gammaproteobacteria</taxon>
        <taxon>Enterobacterales</taxon>
        <taxon>Morganellaceae</taxon>
        <taxon>Providencia</taxon>
    </lineage>
</organism>
<dbReference type="PANTHER" id="PTHR37011">
    <property type="entry name" value="POT FAMILY PEPTIDE TRANSPORT PROTEIN-RELATED"/>
    <property type="match status" value="1"/>
</dbReference>
<evidence type="ECO:0000256" key="3">
    <source>
        <dbReference type="ARBA" id="ARBA00023136"/>
    </source>
</evidence>
<dbReference type="Gene3D" id="2.30.30.100">
    <property type="match status" value="1"/>
</dbReference>
<feature type="domain" description="Lipoprotein YgdI/YgdR-like SH3-like" evidence="7">
    <location>
        <begin position="29"/>
        <end position="75"/>
    </location>
</feature>
<accession>A0AA42JZK6</accession>
<dbReference type="InterPro" id="IPR010920">
    <property type="entry name" value="LSM_dom_sf"/>
</dbReference>
<dbReference type="InterPro" id="IPR047807">
    <property type="entry name" value="YgdI/YgdR-like_SH3-like"/>
</dbReference>
<evidence type="ECO:0000313" key="11">
    <source>
        <dbReference type="Proteomes" id="UP001176478"/>
    </source>
</evidence>
<dbReference type="PROSITE" id="PS51257">
    <property type="entry name" value="PROKAR_LIPOPROTEIN"/>
    <property type="match status" value="1"/>
</dbReference>
<feature type="chain" id="PRO_5041374943" evidence="6">
    <location>
        <begin position="22"/>
        <end position="78"/>
    </location>
</feature>
<reference evidence="9" key="2">
    <citation type="submission" date="2023-07" db="EMBL/GenBank/DDBJ databases">
        <authorList>
            <person name="Yang W."/>
            <person name="Chen J."/>
            <person name="Ji P."/>
            <person name="Hu F."/>
        </authorList>
    </citation>
    <scope>NUCLEOTIDE SEQUENCE</scope>
    <source>
        <strain evidence="9">CRE-138-0111</strain>
    </source>
</reference>
<evidence type="ECO:0000256" key="5">
    <source>
        <dbReference type="ARBA" id="ARBA00023288"/>
    </source>
</evidence>
<dbReference type="EMBL" id="JARRYG010000009">
    <property type="protein sequence ID" value="MDG4696589.1"/>
    <property type="molecule type" value="Genomic_DNA"/>
</dbReference>
<reference evidence="8" key="1">
    <citation type="submission" date="2023-03" db="EMBL/GenBank/DDBJ databases">
        <title>a new species belonging to Providencia genus.</title>
        <authorList>
            <person name="Yang W."/>
            <person name="Hu F."/>
            <person name="Shen S."/>
            <person name="Ding L."/>
            <person name="Yin D."/>
        </authorList>
    </citation>
    <scope>NUCLEOTIDE SEQUENCE</scope>
    <source>
        <strain evidence="8">CRE-3FA-0001</strain>
    </source>
</reference>
<dbReference type="PANTHER" id="PTHR37011:SF2">
    <property type="entry name" value="LIPOPROTEIN"/>
    <property type="match status" value="1"/>
</dbReference>
<name>A0AA42JZK6_9GAMM</name>
<dbReference type="EMBL" id="JAUQTG010000001">
    <property type="protein sequence ID" value="MDO7855049.1"/>
    <property type="molecule type" value="Genomic_DNA"/>
</dbReference>
<dbReference type="Proteomes" id="UP001176478">
    <property type="component" value="Unassembled WGS sequence"/>
</dbReference>
<evidence type="ECO:0000259" key="7">
    <source>
        <dbReference type="Pfam" id="PF06004"/>
    </source>
</evidence>
<evidence type="ECO:0000256" key="1">
    <source>
        <dbReference type="ARBA" id="ARBA00022475"/>
    </source>
</evidence>
<dbReference type="NCBIfam" id="NF033216">
    <property type="entry name" value="lipo_YgdI_YgdR"/>
    <property type="match status" value="1"/>
</dbReference>
<dbReference type="Proteomes" id="UP001156701">
    <property type="component" value="Unassembled WGS sequence"/>
</dbReference>
<dbReference type="SUPFAM" id="SSF50182">
    <property type="entry name" value="Sm-like ribonucleoproteins"/>
    <property type="match status" value="1"/>
</dbReference>
<comment type="caution">
    <text evidence="8">The sequence shown here is derived from an EMBL/GenBank/DDBJ whole genome shotgun (WGS) entry which is preliminary data.</text>
</comment>
<keyword evidence="4" id="KW-0564">Palmitate</keyword>